<comment type="subcellular location">
    <subcellularLocation>
        <location evidence="1">Cell membrane</location>
        <topology evidence="1">Single-pass membrane protein</topology>
    </subcellularLocation>
    <subcellularLocation>
        <location evidence="7">Cell membrane</location>
        <topology evidence="7">Single-pass type II membrane protein</topology>
    </subcellularLocation>
</comment>
<evidence type="ECO:0000256" key="5">
    <source>
        <dbReference type="ARBA" id="ARBA00022989"/>
    </source>
</evidence>
<name>A0A1M6LRN5_9BACT</name>
<reference evidence="8 9" key="1">
    <citation type="submission" date="2016-11" db="EMBL/GenBank/DDBJ databases">
        <authorList>
            <person name="Jaros S."/>
            <person name="Januszkiewicz K."/>
            <person name="Wedrychowicz H."/>
        </authorList>
    </citation>
    <scope>NUCLEOTIDE SEQUENCE [LARGE SCALE GENOMIC DNA]</scope>
    <source>
        <strain evidence="8 9">DSM 21074</strain>
    </source>
</reference>
<sequence length="222" mass="24849">MLPSPHIPRPTWFRSRRFSSPQGMDIMASVVLLLVMFYMMATKPKLMGEEPGPYLKLPQVFTTPGRLPENHSIIISMDAQGRAYLATSDSVVQTAMILEVARGHQVRFTAAQRQQLGQLAYLNLSIEQLPTWLSASTAQRQQMTAGISATSGNDQLTEYVLAGQAANRAEFGKPAYIMLRVDQDAPMKSVMELLGLLQRQGINRYNLLAERKEWPRDNTALL</sequence>
<evidence type="ECO:0000256" key="2">
    <source>
        <dbReference type="ARBA" id="ARBA00005811"/>
    </source>
</evidence>
<proteinExistence type="inferred from homology"/>
<dbReference type="STRING" id="1121955.SAMN02745146_0026"/>
<keyword evidence="5" id="KW-1133">Transmembrane helix</keyword>
<evidence type="ECO:0000256" key="6">
    <source>
        <dbReference type="ARBA" id="ARBA00023136"/>
    </source>
</evidence>
<keyword evidence="7" id="KW-0813">Transport</keyword>
<evidence type="ECO:0000256" key="3">
    <source>
        <dbReference type="ARBA" id="ARBA00022475"/>
    </source>
</evidence>
<protein>
    <submittedName>
        <fullName evidence="8">Biopolymer transport protein ExbD/TolR</fullName>
    </submittedName>
</protein>
<dbReference type="EMBL" id="FQYN01000010">
    <property type="protein sequence ID" value="SHJ73849.1"/>
    <property type="molecule type" value="Genomic_DNA"/>
</dbReference>
<accession>A0A1M6LRN5</accession>
<evidence type="ECO:0000313" key="9">
    <source>
        <dbReference type="Proteomes" id="UP000184418"/>
    </source>
</evidence>
<dbReference type="GO" id="GO:0005886">
    <property type="term" value="C:plasma membrane"/>
    <property type="evidence" value="ECO:0007669"/>
    <property type="project" value="UniProtKB-SubCell"/>
</dbReference>
<evidence type="ECO:0000256" key="7">
    <source>
        <dbReference type="RuleBase" id="RU003879"/>
    </source>
</evidence>
<evidence type="ECO:0000256" key="4">
    <source>
        <dbReference type="ARBA" id="ARBA00022692"/>
    </source>
</evidence>
<comment type="similarity">
    <text evidence="2 7">Belongs to the ExbD/TolR family.</text>
</comment>
<dbReference type="GO" id="GO:0022857">
    <property type="term" value="F:transmembrane transporter activity"/>
    <property type="evidence" value="ECO:0007669"/>
    <property type="project" value="InterPro"/>
</dbReference>
<keyword evidence="4 7" id="KW-0812">Transmembrane</keyword>
<keyword evidence="6" id="KW-0472">Membrane</keyword>
<evidence type="ECO:0000256" key="1">
    <source>
        <dbReference type="ARBA" id="ARBA00004162"/>
    </source>
</evidence>
<organism evidence="8 9">
    <name type="scientific">Hymenobacter daecheongensis DSM 21074</name>
    <dbReference type="NCBI Taxonomy" id="1121955"/>
    <lineage>
        <taxon>Bacteria</taxon>
        <taxon>Pseudomonadati</taxon>
        <taxon>Bacteroidota</taxon>
        <taxon>Cytophagia</taxon>
        <taxon>Cytophagales</taxon>
        <taxon>Hymenobacteraceae</taxon>
        <taxon>Hymenobacter</taxon>
    </lineage>
</organism>
<evidence type="ECO:0000313" key="8">
    <source>
        <dbReference type="EMBL" id="SHJ73849.1"/>
    </source>
</evidence>
<dbReference type="GO" id="GO:0015031">
    <property type="term" value="P:protein transport"/>
    <property type="evidence" value="ECO:0007669"/>
    <property type="project" value="UniProtKB-KW"/>
</dbReference>
<keyword evidence="7" id="KW-0653">Protein transport</keyword>
<dbReference type="InterPro" id="IPR003400">
    <property type="entry name" value="ExbD"/>
</dbReference>
<dbReference type="AlphaFoldDB" id="A0A1M6LRN5"/>
<keyword evidence="9" id="KW-1185">Reference proteome</keyword>
<dbReference type="Pfam" id="PF02472">
    <property type="entry name" value="ExbD"/>
    <property type="match status" value="1"/>
</dbReference>
<keyword evidence="3" id="KW-1003">Cell membrane</keyword>
<dbReference type="Proteomes" id="UP000184418">
    <property type="component" value="Unassembled WGS sequence"/>
</dbReference>
<gene>
    <name evidence="8" type="ORF">SAMN02745146_0026</name>
</gene>